<dbReference type="InterPro" id="IPR050109">
    <property type="entry name" value="HTH-type_TetR-like_transc_reg"/>
</dbReference>
<evidence type="ECO:0000256" key="4">
    <source>
        <dbReference type="PROSITE-ProRule" id="PRU00335"/>
    </source>
</evidence>
<comment type="caution">
    <text evidence="7">The sequence shown here is derived from an EMBL/GenBank/DDBJ whole genome shotgun (WGS) entry which is preliminary data.</text>
</comment>
<dbReference type="Pfam" id="PF00440">
    <property type="entry name" value="TetR_N"/>
    <property type="match status" value="1"/>
</dbReference>
<evidence type="ECO:0000256" key="2">
    <source>
        <dbReference type="ARBA" id="ARBA00023125"/>
    </source>
</evidence>
<keyword evidence="1" id="KW-0805">Transcription regulation</keyword>
<reference evidence="7 8" key="1">
    <citation type="submission" date="2019-09" db="EMBL/GenBank/DDBJ databases">
        <authorList>
            <person name="Chen X.-Y."/>
        </authorList>
    </citation>
    <scope>NUCLEOTIDE SEQUENCE [LARGE SCALE GENOMIC DNA]</scope>
    <source>
        <strain evidence="7 8">NY5</strain>
    </source>
</reference>
<dbReference type="EMBL" id="VTUX01000004">
    <property type="protein sequence ID" value="KAA1191881.1"/>
    <property type="molecule type" value="Genomic_DNA"/>
</dbReference>
<dbReference type="InterPro" id="IPR009057">
    <property type="entry name" value="Homeodomain-like_sf"/>
</dbReference>
<dbReference type="GO" id="GO:0000976">
    <property type="term" value="F:transcription cis-regulatory region binding"/>
    <property type="evidence" value="ECO:0007669"/>
    <property type="project" value="TreeGrafter"/>
</dbReference>
<accession>A0A5B0X0L3</accession>
<proteinExistence type="predicted"/>
<dbReference type="SUPFAM" id="SSF46689">
    <property type="entry name" value="Homeodomain-like"/>
    <property type="match status" value="1"/>
</dbReference>
<dbReference type="AlphaFoldDB" id="A0A5B0X0L3"/>
<evidence type="ECO:0000256" key="5">
    <source>
        <dbReference type="SAM" id="MobiDB-lite"/>
    </source>
</evidence>
<feature type="region of interest" description="Disordered" evidence="5">
    <location>
        <begin position="1"/>
        <end position="25"/>
    </location>
</feature>
<keyword evidence="2 4" id="KW-0238">DNA-binding</keyword>
<name>A0A5B0X0L3_9GAMM</name>
<keyword evidence="3" id="KW-0804">Transcription</keyword>
<evidence type="ECO:0000313" key="8">
    <source>
        <dbReference type="Proteomes" id="UP000323708"/>
    </source>
</evidence>
<dbReference type="GO" id="GO:0003700">
    <property type="term" value="F:DNA-binding transcription factor activity"/>
    <property type="evidence" value="ECO:0007669"/>
    <property type="project" value="TreeGrafter"/>
</dbReference>
<dbReference type="PROSITE" id="PS50977">
    <property type="entry name" value="HTH_TETR_2"/>
    <property type="match status" value="1"/>
</dbReference>
<dbReference type="InterPro" id="IPR001647">
    <property type="entry name" value="HTH_TetR"/>
</dbReference>
<protein>
    <submittedName>
        <fullName evidence="7">TetR/AcrR family transcriptional regulator</fullName>
    </submittedName>
</protein>
<gene>
    <name evidence="7" type="ORF">F0M18_10145</name>
</gene>
<dbReference type="Gene3D" id="1.10.357.10">
    <property type="entry name" value="Tetracycline Repressor, domain 2"/>
    <property type="match status" value="1"/>
</dbReference>
<dbReference type="Proteomes" id="UP000323708">
    <property type="component" value="Unassembled WGS sequence"/>
</dbReference>
<keyword evidence="8" id="KW-1185">Reference proteome</keyword>
<dbReference type="PANTHER" id="PTHR30055">
    <property type="entry name" value="HTH-TYPE TRANSCRIPTIONAL REGULATOR RUTR"/>
    <property type="match status" value="1"/>
</dbReference>
<dbReference type="PRINTS" id="PR00455">
    <property type="entry name" value="HTHTETR"/>
</dbReference>
<organism evidence="7 8">
    <name type="scientific">Pseudohalioglobus sediminis</name>
    <dbReference type="NCBI Taxonomy" id="2606449"/>
    <lineage>
        <taxon>Bacteria</taxon>
        <taxon>Pseudomonadati</taxon>
        <taxon>Pseudomonadota</taxon>
        <taxon>Gammaproteobacteria</taxon>
        <taxon>Cellvibrionales</taxon>
        <taxon>Halieaceae</taxon>
        <taxon>Pseudohalioglobus</taxon>
    </lineage>
</organism>
<evidence type="ECO:0000256" key="1">
    <source>
        <dbReference type="ARBA" id="ARBA00023015"/>
    </source>
</evidence>
<evidence type="ECO:0000313" key="7">
    <source>
        <dbReference type="EMBL" id="KAA1191881.1"/>
    </source>
</evidence>
<feature type="domain" description="HTH tetR-type" evidence="6">
    <location>
        <begin position="26"/>
        <end position="86"/>
    </location>
</feature>
<evidence type="ECO:0000259" key="6">
    <source>
        <dbReference type="PROSITE" id="PS50977"/>
    </source>
</evidence>
<evidence type="ECO:0000256" key="3">
    <source>
        <dbReference type="ARBA" id="ARBA00023163"/>
    </source>
</evidence>
<sequence length="219" mass="23521">MTIGASRLGKSSTNPAGKREKGAKAKATQQRIIDAFERVLLKEGVTGLGINAVVAEAGVGKGLVYHYFGGLEGLAEAWMRRADLKPTAEEIAGGDLDEFRQLPTSERLAKICANYASMLRNRPAACHVLSDDLRPGATLPGLLEAVRKQLGESHEALITQDPDFHNDDDMAKAFILQAAANYLALRANSAPSFNGVDLDTEAGWEQITSMLERVAKLSS</sequence>
<dbReference type="PANTHER" id="PTHR30055:SF234">
    <property type="entry name" value="HTH-TYPE TRANSCRIPTIONAL REGULATOR BETI"/>
    <property type="match status" value="1"/>
</dbReference>
<feature type="DNA-binding region" description="H-T-H motif" evidence="4">
    <location>
        <begin position="49"/>
        <end position="68"/>
    </location>
</feature>